<dbReference type="SUPFAM" id="SSF56235">
    <property type="entry name" value="N-terminal nucleophile aminohydrolases (Ntn hydrolases)"/>
    <property type="match status" value="1"/>
</dbReference>
<comment type="caution">
    <text evidence="6">The sequence shown here is derived from an EMBL/GenBank/DDBJ whole genome shotgun (WGS) entry which is preliminary data.</text>
</comment>
<evidence type="ECO:0000313" key="7">
    <source>
        <dbReference type="Proteomes" id="UP001597044"/>
    </source>
</evidence>
<dbReference type="Gene3D" id="1.10.439.10">
    <property type="entry name" value="Penicillin Amidohydrolase, domain 1"/>
    <property type="match status" value="1"/>
</dbReference>
<dbReference type="InterPro" id="IPR043147">
    <property type="entry name" value="Penicillin_amidase_A-knob"/>
</dbReference>
<feature type="signal peptide" evidence="5">
    <location>
        <begin position="1"/>
        <end position="19"/>
    </location>
</feature>
<feature type="chain" id="PRO_5045457866" evidence="5">
    <location>
        <begin position="20"/>
        <end position="952"/>
    </location>
</feature>
<organism evidence="6 7">
    <name type="scientific">Paraperlucidibaca wandonensis</name>
    <dbReference type="NCBI Taxonomy" id="1268273"/>
    <lineage>
        <taxon>Bacteria</taxon>
        <taxon>Pseudomonadati</taxon>
        <taxon>Pseudomonadota</taxon>
        <taxon>Gammaproteobacteria</taxon>
        <taxon>Moraxellales</taxon>
        <taxon>Moraxellaceae</taxon>
        <taxon>Paraperlucidibaca</taxon>
    </lineage>
</organism>
<dbReference type="InterPro" id="IPR023343">
    <property type="entry name" value="Penicillin_amidase_dom1"/>
</dbReference>
<dbReference type="Gene3D" id="1.10.1400.10">
    <property type="match status" value="1"/>
</dbReference>
<dbReference type="Gene3D" id="3.60.20.10">
    <property type="entry name" value="Glutamine Phosphoribosylpyrophosphate, subunit 1, domain 1"/>
    <property type="match status" value="1"/>
</dbReference>
<dbReference type="InterPro" id="IPR029055">
    <property type="entry name" value="Ntn_hydrolases_N"/>
</dbReference>
<name>A0ABW3HII0_9GAMM</name>
<protein>
    <submittedName>
        <fullName evidence="6">Penicillin acylase family protein</fullName>
    </submittedName>
</protein>
<dbReference type="InterPro" id="IPR043146">
    <property type="entry name" value="Penicillin_amidase_N_B-knob"/>
</dbReference>
<dbReference type="PROSITE" id="PS51257">
    <property type="entry name" value="PROKAR_LIPOPROTEIN"/>
    <property type="match status" value="1"/>
</dbReference>
<dbReference type="Pfam" id="PF01804">
    <property type="entry name" value="Penicil_amidase"/>
    <property type="match status" value="1"/>
</dbReference>
<reference evidence="7" key="1">
    <citation type="journal article" date="2019" name="Int. J. Syst. Evol. Microbiol.">
        <title>The Global Catalogue of Microorganisms (GCM) 10K type strain sequencing project: providing services to taxonomists for standard genome sequencing and annotation.</title>
        <authorList>
            <consortium name="The Broad Institute Genomics Platform"/>
            <consortium name="The Broad Institute Genome Sequencing Center for Infectious Disease"/>
            <person name="Wu L."/>
            <person name="Ma J."/>
        </authorList>
    </citation>
    <scope>NUCLEOTIDE SEQUENCE [LARGE SCALE GENOMIC DNA]</scope>
    <source>
        <strain evidence="7">CCUG 63419</strain>
    </source>
</reference>
<dbReference type="Gene3D" id="2.30.120.10">
    <property type="match status" value="1"/>
</dbReference>
<dbReference type="RefSeq" id="WP_379071370.1">
    <property type="nucleotide sequence ID" value="NZ_JBHTIT010000001.1"/>
</dbReference>
<gene>
    <name evidence="6" type="ORF">ACFQ0F_09190</name>
</gene>
<evidence type="ECO:0000256" key="2">
    <source>
        <dbReference type="ARBA" id="ARBA00022801"/>
    </source>
</evidence>
<evidence type="ECO:0000256" key="3">
    <source>
        <dbReference type="ARBA" id="ARBA00023145"/>
    </source>
</evidence>
<dbReference type="Proteomes" id="UP001597044">
    <property type="component" value="Unassembled WGS sequence"/>
</dbReference>
<sequence length="952" mass="101691">MKIGHSFSLKMRQALTVVAACSLIACGDSDSSSTSSSANNGNAGGARVLRAETVLPPGQSGNVSLLGQAQGLLSGSPASYGSHIDDQRELYWSFRAKPAVLGTRPGSPSSPKSGISIYRDDFGVPIVYADNTQDGWYGVGYAIAEDRLFLLDAVRRTAKGTLAELTGCSAVPADIQQRLLAYTEAEYQTMFDAATSEAKASVLGYVDGVNARIAAVRNNPTLLPAEYGLLTSLPEPITVSDVLASGVYITRFVAAEGGNEMANVELLKSLSTSLGSERAGKDAFLDFTWLDDQQAAVSVPSSGPRFSNHTTPKPAREAVFEQQATWAMTLPVTLANGLGTGAAPAPVPCGLPVIAMATSASSALASAVPREVLVPKAGQKMLAWAERPSTWVLAKSALVSPTAAQKYASRELTQRVQVAMNELRAYLHGGSHAYAIGSSRTKSGGTLLVAGPQLGYAYPLLLVEFEINIPGVSARGASVPILPAVGIGYSNHAAWGLTTGYSKTIDSFIETLCSTAQRGQGECLANQYFHDGLWKNMSCRQESIKYRAATQGVPLLPALLSTSAQLCRTLHGPLVARDDDAGLGRSVSYAMWLREIETIEGIQAWSRAKTFAEFDAAMALVTWNENTVVATRDGHIAFYHPGLHAKRHPSTDMRLPIKGTGEFDFDGTLSFSATPQIRDPAQGYLANWNNKPALGWLDGEGLGSTSRPGGAGQRVTIIADLLASRHDWAFSDLIALDEAVGTTDPRAREFVPILQRFYDAQASQLSAPSRLLLEAMLSWDRRHYAKGLDIKDPMARDTPGATVFDEWIRSLRDSLFARLREAPLGEGSAYDRFAGVGSHVFDQSVMDNVALRILAPGRSSIATRWPWAAGRSLEQLMVESLNLTASRLSQTCANGGELTPGLLAQCRRVHPRSQLCSLSGVIGPGASTVPGTSCVTMPYQDRGSWVQRIGFE</sequence>
<accession>A0ABW3HII0</accession>
<evidence type="ECO:0000256" key="1">
    <source>
        <dbReference type="ARBA" id="ARBA00006586"/>
    </source>
</evidence>
<dbReference type="InterPro" id="IPR002692">
    <property type="entry name" value="S45"/>
</dbReference>
<dbReference type="PANTHER" id="PTHR34218">
    <property type="entry name" value="PEPTIDASE S45 PENICILLIN AMIDASE"/>
    <property type="match status" value="1"/>
</dbReference>
<keyword evidence="7" id="KW-1185">Reference proteome</keyword>
<dbReference type="EMBL" id="JBHTIT010000001">
    <property type="protein sequence ID" value="MFD0950557.1"/>
    <property type="molecule type" value="Genomic_DNA"/>
</dbReference>
<proteinExistence type="inferred from homology"/>
<keyword evidence="5" id="KW-0732">Signal</keyword>
<dbReference type="PANTHER" id="PTHR34218:SF4">
    <property type="entry name" value="ACYL-HOMOSERINE LACTONE ACYLASE QUIP"/>
    <property type="match status" value="1"/>
</dbReference>
<comment type="subunit">
    <text evidence="4">Heterodimer of an alpha subunit and a beta subunit processed from the same precursor.</text>
</comment>
<evidence type="ECO:0000256" key="4">
    <source>
        <dbReference type="ARBA" id="ARBA00038735"/>
    </source>
</evidence>
<evidence type="ECO:0000256" key="5">
    <source>
        <dbReference type="SAM" id="SignalP"/>
    </source>
</evidence>
<evidence type="ECO:0000313" key="6">
    <source>
        <dbReference type="EMBL" id="MFD0950557.1"/>
    </source>
</evidence>
<comment type="similarity">
    <text evidence="1">Belongs to the peptidase S45 family.</text>
</comment>
<keyword evidence="3" id="KW-0865">Zymogen</keyword>
<keyword evidence="2" id="KW-0378">Hydrolase</keyword>